<feature type="domain" description="RCK N-terminal" evidence="3">
    <location>
        <begin position="252"/>
        <end position="371"/>
    </location>
</feature>
<comment type="caution">
    <text evidence="4">The sequence shown here is derived from an EMBL/GenBank/DDBJ whole genome shotgun (WGS) entry which is preliminary data.</text>
</comment>
<dbReference type="Gene3D" id="1.10.287.70">
    <property type="match status" value="1"/>
</dbReference>
<dbReference type="InterPro" id="IPR036291">
    <property type="entry name" value="NAD(P)-bd_dom_sf"/>
</dbReference>
<dbReference type="PANTHER" id="PTHR43833">
    <property type="entry name" value="POTASSIUM CHANNEL PROTEIN 2-RELATED-RELATED"/>
    <property type="match status" value="1"/>
</dbReference>
<keyword evidence="5" id="KW-1185">Reference proteome</keyword>
<name>A0ABP8HMB3_9BACT</name>
<dbReference type="Pfam" id="PF07885">
    <property type="entry name" value="Ion_trans_2"/>
    <property type="match status" value="1"/>
</dbReference>
<reference evidence="5" key="1">
    <citation type="journal article" date="2019" name="Int. J. Syst. Evol. Microbiol.">
        <title>The Global Catalogue of Microorganisms (GCM) 10K type strain sequencing project: providing services to taxonomists for standard genome sequencing and annotation.</title>
        <authorList>
            <consortium name="The Broad Institute Genomics Platform"/>
            <consortium name="The Broad Institute Genome Sequencing Center for Infectious Disease"/>
            <person name="Wu L."/>
            <person name="Ma J."/>
        </authorList>
    </citation>
    <scope>NUCLEOTIDE SEQUENCE [LARGE SCALE GENOMIC DNA]</scope>
    <source>
        <strain evidence="5">JCM 17919</strain>
    </source>
</reference>
<dbReference type="PANTHER" id="PTHR43833:SF11">
    <property type="entry name" value="VOLTAGE-GATED POTASSIUM CHANNEL KCH"/>
    <property type="match status" value="1"/>
</dbReference>
<comment type="subcellular location">
    <subcellularLocation>
        <location evidence="1">Cell membrane</location>
        <topology evidence="1">Multi-pass membrane protein</topology>
    </subcellularLocation>
</comment>
<evidence type="ECO:0000256" key="1">
    <source>
        <dbReference type="ARBA" id="ARBA00004651"/>
    </source>
</evidence>
<dbReference type="InterPro" id="IPR013099">
    <property type="entry name" value="K_chnl_dom"/>
</dbReference>
<dbReference type="InterPro" id="IPR003148">
    <property type="entry name" value="RCK_N"/>
</dbReference>
<evidence type="ECO:0000313" key="5">
    <source>
        <dbReference type="Proteomes" id="UP001501725"/>
    </source>
</evidence>
<dbReference type="Pfam" id="PF02254">
    <property type="entry name" value="TrkA_N"/>
    <property type="match status" value="1"/>
</dbReference>
<evidence type="ECO:0000256" key="2">
    <source>
        <dbReference type="SAM" id="Phobius"/>
    </source>
</evidence>
<organism evidence="4 5">
    <name type="scientific">Flaviaesturariibacter amylovorans</name>
    <dbReference type="NCBI Taxonomy" id="1084520"/>
    <lineage>
        <taxon>Bacteria</taxon>
        <taxon>Pseudomonadati</taxon>
        <taxon>Bacteroidota</taxon>
        <taxon>Chitinophagia</taxon>
        <taxon>Chitinophagales</taxon>
        <taxon>Chitinophagaceae</taxon>
        <taxon>Flaviaestuariibacter</taxon>
    </lineage>
</organism>
<feature type="transmembrane region" description="Helical" evidence="2">
    <location>
        <begin position="211"/>
        <end position="231"/>
    </location>
</feature>
<keyword evidence="2" id="KW-0812">Transmembrane</keyword>
<dbReference type="RefSeq" id="WP_345257634.1">
    <property type="nucleotide sequence ID" value="NZ_BAABGY010000015.1"/>
</dbReference>
<proteinExistence type="predicted"/>
<keyword evidence="2" id="KW-1133">Transmembrane helix</keyword>
<keyword evidence="2" id="KW-0472">Membrane</keyword>
<feature type="transmembrane region" description="Helical" evidence="2">
    <location>
        <begin position="154"/>
        <end position="173"/>
    </location>
</feature>
<dbReference type="SUPFAM" id="SSF51735">
    <property type="entry name" value="NAD(P)-binding Rossmann-fold domains"/>
    <property type="match status" value="1"/>
</dbReference>
<protein>
    <recommendedName>
        <fullName evidence="3">RCK N-terminal domain-containing protein</fullName>
    </recommendedName>
</protein>
<evidence type="ECO:0000313" key="4">
    <source>
        <dbReference type="EMBL" id="GAA4341300.1"/>
    </source>
</evidence>
<dbReference type="PROSITE" id="PS51201">
    <property type="entry name" value="RCK_N"/>
    <property type="match status" value="1"/>
</dbReference>
<feature type="transmembrane region" description="Helical" evidence="2">
    <location>
        <begin position="185"/>
        <end position="204"/>
    </location>
</feature>
<dbReference type="InterPro" id="IPR050721">
    <property type="entry name" value="Trk_Ktr_HKT_K-transport"/>
</dbReference>
<dbReference type="SUPFAM" id="SSF81324">
    <property type="entry name" value="Voltage-gated potassium channels"/>
    <property type="match status" value="1"/>
</dbReference>
<accession>A0ABP8HMB3</accession>
<dbReference type="Proteomes" id="UP001501725">
    <property type="component" value="Unassembled WGS sequence"/>
</dbReference>
<dbReference type="EMBL" id="BAABGY010000015">
    <property type="protein sequence ID" value="GAA4341300.1"/>
    <property type="molecule type" value="Genomic_DNA"/>
</dbReference>
<evidence type="ECO:0000259" key="3">
    <source>
        <dbReference type="PROSITE" id="PS51201"/>
    </source>
</evidence>
<sequence length="391" mass="43302">MPGDVLILGASHLAHRVRLRLEAEGFTVTHKPQGLSEWRADLRSPVQKASILLGNLDLSRLAMAYVLDESDEQNLEMILALIGLHETMPITAALFNESLIPHLEAAHPKMRILNPARLAAPAFVEALYATQQRPVRPVVLRPPESLGNPPRDKLMPGLAASFLAVMLGCTVYFRYADGLSWINSFYFVMVTVTTVGYGDINLLGTSVASKLIGVGLILSATVFIWLIFSLSIDNIVKNRQERALGHRPYRYRNHVILCGLGRFGYYIAEELYRRKERFIIIEKDEKAPHLEYLRRYGVPVYIGDARLPRVLKAVAAANARAVISVVDNDLANLEIGLNARSLKGDVRVVLRVFDDSVAAVLRSQLDIDLSLSTSALGEAAFVAELLQGKRS</sequence>
<gene>
    <name evidence="4" type="ORF">GCM10023184_39590</name>
</gene>
<dbReference type="Gene3D" id="3.40.50.720">
    <property type="entry name" value="NAD(P)-binding Rossmann-like Domain"/>
    <property type="match status" value="1"/>
</dbReference>